<dbReference type="PANTHER" id="PTHR43480">
    <property type="entry name" value="ACYL-[ACYL-CARRIER-PROTEIN]--UDP-N-ACETYLGLUCOSAMINE O-ACYLTRANSFERASE"/>
    <property type="match status" value="1"/>
</dbReference>
<name>X1U3F5_9ZZZZ</name>
<dbReference type="AlphaFoldDB" id="X1U3F5"/>
<feature type="non-terminal residue" evidence="1">
    <location>
        <position position="123"/>
    </location>
</feature>
<accession>X1U3F5</accession>
<gene>
    <name evidence="1" type="ORF">S12H4_51190</name>
</gene>
<dbReference type="Gene3D" id="2.160.10.10">
    <property type="entry name" value="Hexapeptide repeat proteins"/>
    <property type="match status" value="1"/>
</dbReference>
<sequence length="123" mass="13318">MSEIAKTAIVDPKTVVEDGVKIGHYSIIEGNVVIKNGTVIKDHVLVKAGTTIGNNNTICHSALIGGIPQDFKFKGWNSGVEIGDNNIIREFATIHRASIEDHLTKVGNNCLIMAYVHIAHDCQ</sequence>
<evidence type="ECO:0000313" key="1">
    <source>
        <dbReference type="EMBL" id="GAJ12014.1"/>
    </source>
</evidence>
<dbReference type="PANTHER" id="PTHR43480:SF1">
    <property type="entry name" value="ACYL-[ACYL-CARRIER-PROTEIN]--UDP-N-ACETYLGLUCOSAMINE O-ACYLTRANSFERASE, MITOCHONDRIAL-RELATED"/>
    <property type="match status" value="1"/>
</dbReference>
<proteinExistence type="predicted"/>
<dbReference type="InterPro" id="IPR010137">
    <property type="entry name" value="Lipid_A_LpxA"/>
</dbReference>
<organism evidence="1">
    <name type="scientific">marine sediment metagenome</name>
    <dbReference type="NCBI Taxonomy" id="412755"/>
    <lineage>
        <taxon>unclassified sequences</taxon>
        <taxon>metagenomes</taxon>
        <taxon>ecological metagenomes</taxon>
    </lineage>
</organism>
<dbReference type="GO" id="GO:0008610">
    <property type="term" value="P:lipid biosynthetic process"/>
    <property type="evidence" value="ECO:0007669"/>
    <property type="project" value="InterPro"/>
</dbReference>
<dbReference type="GO" id="GO:0008780">
    <property type="term" value="F:acyl-[acyl-carrier-protein]-UDP-N-acetylglucosamine O-acyltransferase activity"/>
    <property type="evidence" value="ECO:0007669"/>
    <property type="project" value="InterPro"/>
</dbReference>
<dbReference type="InterPro" id="IPR001451">
    <property type="entry name" value="Hexapep"/>
</dbReference>
<dbReference type="InterPro" id="IPR011004">
    <property type="entry name" value="Trimer_LpxA-like_sf"/>
</dbReference>
<evidence type="ECO:0008006" key="2">
    <source>
        <dbReference type="Google" id="ProtNLM"/>
    </source>
</evidence>
<reference evidence="1" key="1">
    <citation type="journal article" date="2014" name="Front. Microbiol.">
        <title>High frequency of phylogenetically diverse reductive dehalogenase-homologous genes in deep subseafloor sedimentary metagenomes.</title>
        <authorList>
            <person name="Kawai M."/>
            <person name="Futagami T."/>
            <person name="Toyoda A."/>
            <person name="Takaki Y."/>
            <person name="Nishi S."/>
            <person name="Hori S."/>
            <person name="Arai W."/>
            <person name="Tsubouchi T."/>
            <person name="Morono Y."/>
            <person name="Uchiyama I."/>
            <person name="Ito T."/>
            <person name="Fujiyama A."/>
            <person name="Inagaki F."/>
            <person name="Takami H."/>
        </authorList>
    </citation>
    <scope>NUCLEOTIDE SEQUENCE</scope>
    <source>
        <strain evidence="1">Expedition CK06-06</strain>
    </source>
</reference>
<protein>
    <recommendedName>
        <fullName evidence="2">UDP N-acetylglucosamine O-acyltransferase C-terminal domain-containing protein</fullName>
    </recommendedName>
</protein>
<comment type="caution">
    <text evidence="1">The sequence shown here is derived from an EMBL/GenBank/DDBJ whole genome shotgun (WGS) entry which is preliminary data.</text>
</comment>
<dbReference type="Pfam" id="PF00132">
    <property type="entry name" value="Hexapep"/>
    <property type="match status" value="1"/>
</dbReference>
<dbReference type="EMBL" id="BARW01032323">
    <property type="protein sequence ID" value="GAJ12014.1"/>
    <property type="molecule type" value="Genomic_DNA"/>
</dbReference>
<dbReference type="SUPFAM" id="SSF51161">
    <property type="entry name" value="Trimeric LpxA-like enzymes"/>
    <property type="match status" value="1"/>
</dbReference>